<dbReference type="EMBL" id="CP132914">
    <property type="protein sequence ID" value="WMB75236.1"/>
    <property type="molecule type" value="Genomic_DNA"/>
</dbReference>
<accession>A0AA50KIC0</accession>
<dbReference type="PANTHER" id="PTHR35175">
    <property type="entry name" value="DUF1289 DOMAIN-CONTAINING PROTEIN"/>
    <property type="match status" value="1"/>
</dbReference>
<protein>
    <submittedName>
        <fullName evidence="1">DUF1289 domain-containing protein</fullName>
    </submittedName>
</protein>
<reference evidence="1" key="1">
    <citation type="submission" date="2023-08" db="EMBL/GenBank/DDBJ databases">
        <title>Complete genome sequence of Shewanella oncorhynchi Z-P2, a siderophore putrebactin-producing bacterium.</title>
        <authorList>
            <person name="Zhang Y."/>
        </authorList>
    </citation>
    <scope>NUCLEOTIDE SEQUENCE</scope>
    <source>
        <strain evidence="1">Z-P2</strain>
    </source>
</reference>
<sequence>MNMPSGQNDPNVTPCIRNCCLDQQDICLGCFRHLDEILAWRVMSEVERQACFIRMEERKGEYLAKFNDAVSRRQDGA</sequence>
<name>A0AA50KIC0_9GAMM</name>
<dbReference type="Pfam" id="PF06945">
    <property type="entry name" value="DUF1289"/>
    <property type="match status" value="1"/>
</dbReference>
<organism evidence="1">
    <name type="scientific">Shewanella oncorhynchi</name>
    <dbReference type="NCBI Taxonomy" id="2726434"/>
    <lineage>
        <taxon>Bacteria</taxon>
        <taxon>Pseudomonadati</taxon>
        <taxon>Pseudomonadota</taxon>
        <taxon>Gammaproteobacteria</taxon>
        <taxon>Alteromonadales</taxon>
        <taxon>Shewanellaceae</taxon>
        <taxon>Shewanella</taxon>
    </lineage>
</organism>
<dbReference type="PANTHER" id="PTHR35175:SF2">
    <property type="entry name" value="DUF1289 DOMAIN-CONTAINING PROTEIN"/>
    <property type="match status" value="1"/>
</dbReference>
<dbReference type="RefSeq" id="WP_131524340.1">
    <property type="nucleotide sequence ID" value="NZ_CP132914.1"/>
</dbReference>
<dbReference type="GeneID" id="301340309"/>
<dbReference type="AlphaFoldDB" id="A0AA50KIC0"/>
<proteinExistence type="predicted"/>
<dbReference type="KEGG" id="sog:RA178_13960"/>
<dbReference type="Proteomes" id="UP001236800">
    <property type="component" value="Chromosome"/>
</dbReference>
<gene>
    <name evidence="1" type="ORF">RA178_13960</name>
</gene>
<evidence type="ECO:0000313" key="1">
    <source>
        <dbReference type="EMBL" id="WMB75236.1"/>
    </source>
</evidence>
<dbReference type="InterPro" id="IPR010710">
    <property type="entry name" value="DUF1289"/>
</dbReference>